<dbReference type="Pfam" id="PF00903">
    <property type="entry name" value="Glyoxalase"/>
    <property type="match status" value="2"/>
</dbReference>
<dbReference type="PANTHER" id="PTHR43279">
    <property type="entry name" value="CATECHOL-2,3-DIOXYGENASE"/>
    <property type="match status" value="1"/>
</dbReference>
<evidence type="ECO:0000259" key="2">
    <source>
        <dbReference type="PROSITE" id="PS51819"/>
    </source>
</evidence>
<dbReference type="EMBL" id="BMQM01000023">
    <property type="protein sequence ID" value="GGR66063.1"/>
    <property type="molecule type" value="Genomic_DNA"/>
</dbReference>
<sequence length="289" mass="30588">MTHAPTPPILPASTHVGAVHLNARDLPGLTRFYTDLLGLHVLWPDPTQAVLSAHGTPLLHLHAAPDLPAPAPSRPGLYHTAFLLPTRADLGRWLAHAARMGHRIGSGDHLVSEAFYLGDPEGNGIEVYADRPRDTWTWRSGQVQMATNAVDAAGVLQAAGIDPATLDGAQPFSAPAGTTVGHIHLKVGSAAQAAHWYTGTLGLDVVADLGSAAFLSWGGYHHHIGLNEWHSAAQPAPTTPAAGLRAFTLLSPDLEPLRAHLRGRPDVQHSPDSLTLTDPWGNHLTVTQG</sequence>
<dbReference type="Proteomes" id="UP000634308">
    <property type="component" value="Unassembled WGS sequence"/>
</dbReference>
<dbReference type="InterPro" id="IPR004360">
    <property type="entry name" value="Glyas_Fos-R_dOase_dom"/>
</dbReference>
<keyword evidence="4" id="KW-1185">Reference proteome</keyword>
<name>A0ABQ2RXN6_9DEIO</name>
<comment type="caution">
    <text evidence="3">The sequence shown here is derived from an EMBL/GenBank/DDBJ whole genome shotgun (WGS) entry which is preliminary data.</text>
</comment>
<dbReference type="InterPro" id="IPR029068">
    <property type="entry name" value="Glyas_Bleomycin-R_OHBP_Dase"/>
</dbReference>
<feature type="domain" description="VOC" evidence="2">
    <location>
        <begin position="15"/>
        <end position="130"/>
    </location>
</feature>
<dbReference type="SUPFAM" id="SSF54593">
    <property type="entry name" value="Glyoxalase/Bleomycin resistance protein/Dihydroxybiphenyl dioxygenase"/>
    <property type="match status" value="2"/>
</dbReference>
<dbReference type="InterPro" id="IPR037523">
    <property type="entry name" value="VOC_core"/>
</dbReference>
<dbReference type="Gene3D" id="3.10.180.10">
    <property type="entry name" value="2,3-Dihydroxybiphenyl 1,2-Dioxygenase, domain 1"/>
    <property type="match status" value="2"/>
</dbReference>
<feature type="domain" description="VOC" evidence="2">
    <location>
        <begin position="179"/>
        <end position="289"/>
    </location>
</feature>
<gene>
    <name evidence="3" type="ORF">GCM10008959_30430</name>
</gene>
<evidence type="ECO:0000313" key="4">
    <source>
        <dbReference type="Proteomes" id="UP000634308"/>
    </source>
</evidence>
<organism evidence="3 4">
    <name type="scientific">Deinococcus seoulensis</name>
    <dbReference type="NCBI Taxonomy" id="1837379"/>
    <lineage>
        <taxon>Bacteria</taxon>
        <taxon>Thermotogati</taxon>
        <taxon>Deinococcota</taxon>
        <taxon>Deinococci</taxon>
        <taxon>Deinococcales</taxon>
        <taxon>Deinococcaceae</taxon>
        <taxon>Deinococcus</taxon>
    </lineage>
</organism>
<proteinExistence type="predicted"/>
<evidence type="ECO:0000313" key="3">
    <source>
        <dbReference type="EMBL" id="GGR66063.1"/>
    </source>
</evidence>
<evidence type="ECO:0000256" key="1">
    <source>
        <dbReference type="SAM" id="MobiDB-lite"/>
    </source>
</evidence>
<accession>A0ABQ2RXN6</accession>
<feature type="region of interest" description="Disordered" evidence="1">
    <location>
        <begin position="263"/>
        <end position="289"/>
    </location>
</feature>
<dbReference type="RefSeq" id="WP_189065850.1">
    <property type="nucleotide sequence ID" value="NZ_BMQM01000023.1"/>
</dbReference>
<dbReference type="PROSITE" id="PS51819">
    <property type="entry name" value="VOC"/>
    <property type="match status" value="2"/>
</dbReference>
<protein>
    <submittedName>
        <fullName evidence="3">Glyoxalase</fullName>
    </submittedName>
</protein>
<reference evidence="4" key="1">
    <citation type="journal article" date="2019" name="Int. J. Syst. Evol. Microbiol.">
        <title>The Global Catalogue of Microorganisms (GCM) 10K type strain sequencing project: providing services to taxonomists for standard genome sequencing and annotation.</title>
        <authorList>
            <consortium name="The Broad Institute Genomics Platform"/>
            <consortium name="The Broad Institute Genome Sequencing Center for Infectious Disease"/>
            <person name="Wu L."/>
            <person name="Ma J."/>
        </authorList>
    </citation>
    <scope>NUCLEOTIDE SEQUENCE [LARGE SCALE GENOMIC DNA]</scope>
    <source>
        <strain evidence="4">JCM 31404</strain>
    </source>
</reference>
<dbReference type="PANTHER" id="PTHR43279:SF1">
    <property type="entry name" value="CATECHOL-2,3-DIOXYGENASE"/>
    <property type="match status" value="1"/>
</dbReference>